<keyword evidence="2" id="KW-1185">Reference proteome</keyword>
<proteinExistence type="predicted"/>
<gene>
    <name evidence="1" type="ORF">BO66DRAFT_428740</name>
</gene>
<reference evidence="1" key="1">
    <citation type="submission" date="2018-02" db="EMBL/GenBank/DDBJ databases">
        <title>The genomes of Aspergillus section Nigri reveals drivers in fungal speciation.</title>
        <authorList>
            <consortium name="DOE Joint Genome Institute"/>
            <person name="Vesth T.C."/>
            <person name="Nybo J."/>
            <person name="Theobald S."/>
            <person name="Brandl J."/>
            <person name="Frisvad J.C."/>
            <person name="Nielsen K.F."/>
            <person name="Lyhne E.K."/>
            <person name="Kogle M.E."/>
            <person name="Kuo A."/>
            <person name="Riley R."/>
            <person name="Clum A."/>
            <person name="Nolan M."/>
            <person name="Lipzen A."/>
            <person name="Salamov A."/>
            <person name="Henrissat B."/>
            <person name="Wiebenga A."/>
            <person name="De vries R.P."/>
            <person name="Grigoriev I.V."/>
            <person name="Mortensen U.H."/>
            <person name="Andersen M.R."/>
            <person name="Baker S.E."/>
        </authorList>
    </citation>
    <scope>NUCLEOTIDE SEQUENCE</scope>
    <source>
        <strain evidence="1">CBS 121060</strain>
    </source>
</reference>
<evidence type="ECO:0000313" key="2">
    <source>
        <dbReference type="Proteomes" id="UP000249661"/>
    </source>
</evidence>
<sequence length="296" mass="32490">MSHGSSHYAFQSVTIMHGLRPTDAHAGEEEVRPILLRPTLQNDPSLVYGRSPPAAALFNNLLQADWASFGLPRESTTFPFHAGIEAAEQLYRTLHFRSSLLGLLKVYDESLTGGALRGLHGSEAQKLASQKLAGTAATDYDTRATELLYKWDEKLTMTKAELWQTLVEICGGREVLLMDPDPSEELRPWLGLVIEACCRLGGAVDLIYSLVGAPWSLERTRRVAQLQHLIRSALVARDELHAGGDDSDERSDWSSRGGCKVQGTPNVTEKGQGGCTQDEHNGLQIRCLGDLDQKKA</sequence>
<name>A0ACD1H9V3_9EURO</name>
<dbReference type="Proteomes" id="UP000249661">
    <property type="component" value="Unassembled WGS sequence"/>
</dbReference>
<dbReference type="EMBL" id="KZ824955">
    <property type="protein sequence ID" value="RAH70358.1"/>
    <property type="molecule type" value="Genomic_DNA"/>
</dbReference>
<protein>
    <submittedName>
        <fullName evidence="1">Uncharacterized protein</fullName>
    </submittedName>
</protein>
<organism evidence="1 2">
    <name type="scientific">Aspergillus aculeatinus CBS 121060</name>
    <dbReference type="NCBI Taxonomy" id="1448322"/>
    <lineage>
        <taxon>Eukaryota</taxon>
        <taxon>Fungi</taxon>
        <taxon>Dikarya</taxon>
        <taxon>Ascomycota</taxon>
        <taxon>Pezizomycotina</taxon>
        <taxon>Eurotiomycetes</taxon>
        <taxon>Eurotiomycetidae</taxon>
        <taxon>Eurotiales</taxon>
        <taxon>Aspergillaceae</taxon>
        <taxon>Aspergillus</taxon>
        <taxon>Aspergillus subgen. Circumdati</taxon>
    </lineage>
</organism>
<evidence type="ECO:0000313" key="1">
    <source>
        <dbReference type="EMBL" id="RAH70358.1"/>
    </source>
</evidence>
<accession>A0ACD1H9V3</accession>